<keyword evidence="2" id="KW-1185">Reference proteome</keyword>
<dbReference type="Proteomes" id="UP000286415">
    <property type="component" value="Unassembled WGS sequence"/>
</dbReference>
<dbReference type="OrthoDB" id="278212at2759"/>
<protein>
    <submittedName>
        <fullName evidence="1">Uncharacterized protein</fullName>
    </submittedName>
</protein>
<reference evidence="1 2" key="1">
    <citation type="journal article" date="2018" name="Biotechnol. Adv.">
        <title>Improved genomic resources and new bioinformatic workflow for the carcinogenic parasite Clonorchis sinensis: Biotechnological implications.</title>
        <authorList>
            <person name="Wang D."/>
            <person name="Korhonen P.K."/>
            <person name="Gasser R.B."/>
            <person name="Young N.D."/>
        </authorList>
    </citation>
    <scope>NUCLEOTIDE SEQUENCE [LARGE SCALE GENOMIC DNA]</scope>
    <source>
        <strain evidence="1">Cs-k2</strain>
    </source>
</reference>
<gene>
    <name evidence="1" type="ORF">CSKR_112375</name>
</gene>
<dbReference type="EMBL" id="NIRI02000056">
    <property type="protein sequence ID" value="KAG5446570.1"/>
    <property type="molecule type" value="Genomic_DNA"/>
</dbReference>
<dbReference type="InParanoid" id="A0A419Q428"/>
<proteinExistence type="predicted"/>
<name>A0A419Q428_CLOSI</name>
<evidence type="ECO:0000313" key="1">
    <source>
        <dbReference type="EMBL" id="KAG5446570.1"/>
    </source>
</evidence>
<dbReference type="AlphaFoldDB" id="A0A419Q428"/>
<dbReference type="InterPro" id="IPR036561">
    <property type="entry name" value="MAM33_sf"/>
</dbReference>
<reference evidence="1 2" key="2">
    <citation type="journal article" date="2021" name="Genomics">
        <title>High-quality reference genome for Clonorchis sinensis.</title>
        <authorList>
            <person name="Young N.D."/>
            <person name="Stroehlein A.J."/>
            <person name="Kinkar L."/>
            <person name="Wang T."/>
            <person name="Sohn W.M."/>
            <person name="Chang B.C.H."/>
            <person name="Kaur P."/>
            <person name="Weisz D."/>
            <person name="Dudchenko O."/>
            <person name="Aiden E.L."/>
            <person name="Korhonen P.K."/>
            <person name="Gasser R.B."/>
        </authorList>
    </citation>
    <scope>NUCLEOTIDE SEQUENCE [LARGE SCALE GENOMIC DNA]</scope>
    <source>
        <strain evidence="1">Cs-k2</strain>
    </source>
</reference>
<dbReference type="STRING" id="79923.A0A419Q428"/>
<comment type="caution">
    <text evidence="1">The sequence shown here is derived from an EMBL/GenBank/DDBJ whole genome shotgun (WGS) entry which is preliminary data.</text>
</comment>
<dbReference type="SUPFAM" id="SSF54529">
    <property type="entry name" value="Mitochondrial glycoprotein MAM33-like"/>
    <property type="match status" value="1"/>
</dbReference>
<sequence>MSRSVLRAVRSLTALGPSAIRAIPRTTHFTLLRVQSRAPLFSTVQKWYSSQVDRQFTEVLSKEIKQEKENIYDSSPPKGFSVEKSEGTEILLRKEYSDGVCVEIEVDLAGSVNPEFDEAEDELSEKKEEAPTLEARPDIRIRLVKPAGRSVIFNCSFPSGATRQQASSENSNIPTYSVDSVEMERLPGYFVYTDLFDDDAAGSRNDYYNSFIRVASSFGSEYKSARLQLKRNLCMEREAWWNQKIPELEEASVAGNPLSVDKLAVLDINGQREMRLEFVNILRTLHFHYFGRVRVHDELSKISLKLVEFVRALSFVFNFVIDVIIEYTLHEVMSLSIESTAALFQDFLSPWVSLKRDEKVAFVNCFTYPGSRLSCDSTVTHEVSMRTIKARLALASLRHLRYRNRISLKLKLCIRGNYKSLLTPWLPDFASQIPGP</sequence>
<evidence type="ECO:0000313" key="2">
    <source>
        <dbReference type="Proteomes" id="UP000286415"/>
    </source>
</evidence>
<accession>A0A419Q428</accession>
<dbReference type="Gene3D" id="3.10.280.10">
    <property type="entry name" value="Mitochondrial glycoprotein"/>
    <property type="match status" value="1"/>
</dbReference>
<organism evidence="1 2">
    <name type="scientific">Clonorchis sinensis</name>
    <name type="common">Chinese liver fluke</name>
    <dbReference type="NCBI Taxonomy" id="79923"/>
    <lineage>
        <taxon>Eukaryota</taxon>
        <taxon>Metazoa</taxon>
        <taxon>Spiralia</taxon>
        <taxon>Lophotrochozoa</taxon>
        <taxon>Platyhelminthes</taxon>
        <taxon>Trematoda</taxon>
        <taxon>Digenea</taxon>
        <taxon>Opisthorchiida</taxon>
        <taxon>Opisthorchiata</taxon>
        <taxon>Opisthorchiidae</taxon>
        <taxon>Clonorchis</taxon>
    </lineage>
</organism>